<comment type="caution">
    <text evidence="2">The sequence shown here is derived from an EMBL/GenBank/DDBJ whole genome shotgun (WGS) entry which is preliminary data.</text>
</comment>
<reference evidence="2 3" key="1">
    <citation type="journal article" date="2019" name="Nat. Microbiol.">
        <title>Mediterranean grassland soil C-N compound turnover is dependent on rainfall and depth, and is mediated by genomically divergent microorganisms.</title>
        <authorList>
            <person name="Diamond S."/>
            <person name="Andeer P.F."/>
            <person name="Li Z."/>
            <person name="Crits-Christoph A."/>
            <person name="Burstein D."/>
            <person name="Anantharaman K."/>
            <person name="Lane K.R."/>
            <person name="Thomas B.C."/>
            <person name="Pan C."/>
            <person name="Northen T.R."/>
            <person name="Banfield J.F."/>
        </authorList>
    </citation>
    <scope>NUCLEOTIDE SEQUENCE [LARGE SCALE GENOMIC DNA]</scope>
    <source>
        <strain evidence="2">WS_10</strain>
    </source>
</reference>
<gene>
    <name evidence="2" type="ORF">E6K80_06830</name>
</gene>
<dbReference type="AlphaFoldDB" id="A0A538U535"/>
<dbReference type="EMBL" id="VBPA01000161">
    <property type="protein sequence ID" value="TMQ71006.1"/>
    <property type="molecule type" value="Genomic_DNA"/>
</dbReference>
<dbReference type="Proteomes" id="UP000319836">
    <property type="component" value="Unassembled WGS sequence"/>
</dbReference>
<sequence>MKVLPRGIPLRVWWPALTLLAAPTLLLAAAAVGAPARPPLPSARQLATSARGEASRPAPPPVTGFT</sequence>
<feature type="compositionally biased region" description="Pro residues" evidence="1">
    <location>
        <begin position="57"/>
        <end position="66"/>
    </location>
</feature>
<proteinExistence type="predicted"/>
<organism evidence="2 3">
    <name type="scientific">Eiseniibacteriota bacterium</name>
    <dbReference type="NCBI Taxonomy" id="2212470"/>
    <lineage>
        <taxon>Bacteria</taxon>
        <taxon>Candidatus Eiseniibacteriota</taxon>
    </lineage>
</organism>
<name>A0A538U535_UNCEI</name>
<evidence type="ECO:0000313" key="3">
    <source>
        <dbReference type="Proteomes" id="UP000319836"/>
    </source>
</evidence>
<accession>A0A538U535</accession>
<feature type="region of interest" description="Disordered" evidence="1">
    <location>
        <begin position="35"/>
        <end position="66"/>
    </location>
</feature>
<evidence type="ECO:0000256" key="1">
    <source>
        <dbReference type="SAM" id="MobiDB-lite"/>
    </source>
</evidence>
<evidence type="ECO:0000313" key="2">
    <source>
        <dbReference type="EMBL" id="TMQ71006.1"/>
    </source>
</evidence>
<protein>
    <submittedName>
        <fullName evidence="2">Uncharacterized protein</fullName>
    </submittedName>
</protein>